<dbReference type="AlphaFoldDB" id="A0A9N9WX49"/>
<gene>
    <name evidence="2" type="ORF">CHIRRI_LOCUS10227</name>
</gene>
<dbReference type="Proteomes" id="UP001153620">
    <property type="component" value="Chromosome 3"/>
</dbReference>
<evidence type="ECO:0000256" key="1">
    <source>
        <dbReference type="SAM" id="MobiDB-lite"/>
    </source>
</evidence>
<proteinExistence type="predicted"/>
<reference evidence="2" key="1">
    <citation type="submission" date="2022-01" db="EMBL/GenBank/DDBJ databases">
        <authorList>
            <person name="King R."/>
        </authorList>
    </citation>
    <scope>NUCLEOTIDE SEQUENCE</scope>
</reference>
<protein>
    <submittedName>
        <fullName evidence="2">Uncharacterized protein</fullName>
    </submittedName>
</protein>
<organism evidence="2 3">
    <name type="scientific">Chironomus riparius</name>
    <dbReference type="NCBI Taxonomy" id="315576"/>
    <lineage>
        <taxon>Eukaryota</taxon>
        <taxon>Metazoa</taxon>
        <taxon>Ecdysozoa</taxon>
        <taxon>Arthropoda</taxon>
        <taxon>Hexapoda</taxon>
        <taxon>Insecta</taxon>
        <taxon>Pterygota</taxon>
        <taxon>Neoptera</taxon>
        <taxon>Endopterygota</taxon>
        <taxon>Diptera</taxon>
        <taxon>Nematocera</taxon>
        <taxon>Chironomoidea</taxon>
        <taxon>Chironomidae</taxon>
        <taxon>Chironominae</taxon>
        <taxon>Chironomus</taxon>
    </lineage>
</organism>
<evidence type="ECO:0000313" key="2">
    <source>
        <dbReference type="EMBL" id="CAG9807378.1"/>
    </source>
</evidence>
<sequence length="180" mass="21328">MSRLNSTNELPTYFVPKPIYDQAMDDIEKKSESHNKKPKFIISHCHLKRYRYFNTQEPAQSHANTLEAAHQAFEDRNFRVLYEIIHKGLDKRDLYISTQLFEYLYAAIEIDPKITNRHEMLVNAVKGYKVLNNDEEAEDFIKRAHLLIKFKKDNNTDESSDIEKEEPLNIKDEMISDEDF</sequence>
<name>A0A9N9WX49_9DIPT</name>
<accession>A0A9N9WX49</accession>
<keyword evidence="3" id="KW-1185">Reference proteome</keyword>
<reference evidence="2" key="2">
    <citation type="submission" date="2022-10" db="EMBL/GenBank/DDBJ databases">
        <authorList>
            <consortium name="ENA_rothamsted_submissions"/>
            <consortium name="culmorum"/>
            <person name="King R."/>
        </authorList>
    </citation>
    <scope>NUCLEOTIDE SEQUENCE</scope>
</reference>
<evidence type="ECO:0000313" key="3">
    <source>
        <dbReference type="Proteomes" id="UP001153620"/>
    </source>
</evidence>
<dbReference type="EMBL" id="OU895879">
    <property type="protein sequence ID" value="CAG9807378.1"/>
    <property type="molecule type" value="Genomic_DNA"/>
</dbReference>
<feature type="region of interest" description="Disordered" evidence="1">
    <location>
        <begin position="156"/>
        <end position="180"/>
    </location>
</feature>
<feature type="compositionally biased region" description="Basic and acidic residues" evidence="1">
    <location>
        <begin position="156"/>
        <end position="174"/>
    </location>
</feature>